<organism evidence="1">
    <name type="scientific">Cucumis melo</name>
    <name type="common">Muskmelon</name>
    <dbReference type="NCBI Taxonomy" id="3656"/>
    <lineage>
        <taxon>Eukaryota</taxon>
        <taxon>Viridiplantae</taxon>
        <taxon>Streptophyta</taxon>
        <taxon>Embryophyta</taxon>
        <taxon>Tracheophyta</taxon>
        <taxon>Spermatophyta</taxon>
        <taxon>Magnoliopsida</taxon>
        <taxon>eudicotyledons</taxon>
        <taxon>Gunneridae</taxon>
        <taxon>Pentapetalae</taxon>
        <taxon>rosids</taxon>
        <taxon>fabids</taxon>
        <taxon>Cucurbitales</taxon>
        <taxon>Cucurbitaceae</taxon>
        <taxon>Benincaseae</taxon>
        <taxon>Cucumis</taxon>
    </lineage>
</organism>
<accession>A0A9I9CSA4</accession>
<dbReference type="EnsemblPlants" id="MELO3C007670.2.1">
    <property type="protein sequence ID" value="MELO3C007670.2.1"/>
    <property type="gene ID" value="MELO3C007670.2"/>
</dbReference>
<dbReference type="Gramene" id="MELO3C007670.2.1">
    <property type="protein sequence ID" value="MELO3C007670.2.1"/>
    <property type="gene ID" value="MELO3C007670.2"/>
</dbReference>
<protein>
    <submittedName>
        <fullName evidence="1">Uncharacterized protein</fullName>
    </submittedName>
</protein>
<name>A0A9I9CSA4_CUCME</name>
<sequence>MVNPKEKARSYDCTNEVGKTLKTEAERKRTKKKKKKKNLIRKVGVVVKWC</sequence>
<proteinExistence type="predicted"/>
<evidence type="ECO:0000313" key="1">
    <source>
        <dbReference type="EnsemblPlants" id="MELO3C007670.2.1"/>
    </source>
</evidence>
<dbReference type="AlphaFoldDB" id="A0A9I9CSA4"/>
<reference evidence="1" key="1">
    <citation type="submission" date="2023-03" db="UniProtKB">
        <authorList>
            <consortium name="EnsemblPlants"/>
        </authorList>
    </citation>
    <scope>IDENTIFICATION</scope>
</reference>